<feature type="domain" description="GmrSD restriction endonucleases N-terminal" evidence="1">
    <location>
        <begin position="21"/>
        <end position="233"/>
    </location>
</feature>
<reference evidence="2 3" key="1">
    <citation type="journal article" date="2017" name="ISME J.">
        <title>Energy and carbon metabolisms in a deep terrestrial subsurface fluid microbial community.</title>
        <authorList>
            <person name="Momper L."/>
            <person name="Jungbluth S.P."/>
            <person name="Lee M.D."/>
            <person name="Amend J.P."/>
        </authorList>
    </citation>
    <scope>NUCLEOTIDE SEQUENCE [LARGE SCALE GENOMIC DNA]</scope>
    <source>
        <strain evidence="2">SURF_17</strain>
    </source>
</reference>
<organism evidence="2 3">
    <name type="scientific">Candidatus Abyssobacteria bacterium SURF_17</name>
    <dbReference type="NCBI Taxonomy" id="2093361"/>
    <lineage>
        <taxon>Bacteria</taxon>
        <taxon>Pseudomonadati</taxon>
        <taxon>Candidatus Hydrogenedentota</taxon>
        <taxon>Candidatus Abyssobacteria</taxon>
    </lineage>
</organism>
<dbReference type="Pfam" id="PF03235">
    <property type="entry name" value="GmrSD_N"/>
    <property type="match status" value="1"/>
</dbReference>
<proteinExistence type="predicted"/>
<accession>A0A419ERV1</accession>
<dbReference type="Proteomes" id="UP000285961">
    <property type="component" value="Unassembled WGS sequence"/>
</dbReference>
<sequence>MSNLTRDIGSEDLKIVDVVNLLKEDKYLIPTFQRDFVWDAQSIKKLWDSMFHFYPIGSLLYWETDSYLHTHRKLGGFEFPHDEDTVRKFKEWKYILDGQQRATSILVSMLGGKGRVEDDKDFDYTLFFDATKAEFFFPDEIETRKKAVSDERFLVRVRDVPEWKFTFYKEISSAEGFDEKIEHNLYQLQRMFTDYKLSIIRIKGVEVSEVCEIFERINQEGKKLHPVDIIVARTYRNERDGDPGFYLRDYLQGLRDVLVENGSRWQEMDDLTIIQMVAVCLRKRHTEGRNPFGITPASLDNLTTHHFEQNWESCEKTILETLKFLTDQRILGPSMMPFIYLALPLCHYFDQNKSPNRDIARQWFWRTAFALDRLSSSTEVYGLCENFFDSLEGSQEPTIPSLVLSKTKLVQASYYYRNAFSRAVLAFLANQHPKDFSDPQAEVLDNVYLLLSQAPNLHHIYPQNFLNEIDEMPADAETNSLMNICYLRARTNIRISNRNPLDYFNDFKEVRDFDGILNSHLIPAQYTKRDNFAPSDYRDFLFARAELFCNRLDQALPDVAVQIVD</sequence>
<evidence type="ECO:0000313" key="3">
    <source>
        <dbReference type="Proteomes" id="UP000285961"/>
    </source>
</evidence>
<comment type="caution">
    <text evidence="2">The sequence shown here is derived from an EMBL/GenBank/DDBJ whole genome shotgun (WGS) entry which is preliminary data.</text>
</comment>
<dbReference type="PANTHER" id="PTHR37292:SF2">
    <property type="entry name" value="DUF262 DOMAIN-CONTAINING PROTEIN"/>
    <property type="match status" value="1"/>
</dbReference>
<protein>
    <submittedName>
        <fullName evidence="2">DUF262 domain-containing protein</fullName>
    </submittedName>
</protein>
<dbReference type="InterPro" id="IPR004919">
    <property type="entry name" value="GmrSD_N"/>
</dbReference>
<dbReference type="PANTHER" id="PTHR37292">
    <property type="entry name" value="VNG6097C"/>
    <property type="match status" value="1"/>
</dbReference>
<name>A0A419ERV1_9BACT</name>
<gene>
    <name evidence="2" type="ORF">C4532_17130</name>
</gene>
<evidence type="ECO:0000259" key="1">
    <source>
        <dbReference type="Pfam" id="PF03235"/>
    </source>
</evidence>
<evidence type="ECO:0000313" key="2">
    <source>
        <dbReference type="EMBL" id="RJP65948.1"/>
    </source>
</evidence>
<dbReference type="EMBL" id="QZKI01000121">
    <property type="protein sequence ID" value="RJP65948.1"/>
    <property type="molecule type" value="Genomic_DNA"/>
</dbReference>
<dbReference type="AlphaFoldDB" id="A0A419ERV1"/>